<feature type="chain" id="PRO_5037749933" description="Carboxypeptidase-like regulatory domain-containing protein" evidence="1">
    <location>
        <begin position="19"/>
        <end position="339"/>
    </location>
</feature>
<evidence type="ECO:0000313" key="3">
    <source>
        <dbReference type="Proteomes" id="UP000706891"/>
    </source>
</evidence>
<name>A0A938WV36_9BACT</name>
<evidence type="ECO:0000256" key="1">
    <source>
        <dbReference type="SAM" id="SignalP"/>
    </source>
</evidence>
<keyword evidence="3" id="KW-1185">Reference proteome</keyword>
<reference evidence="2" key="1">
    <citation type="submission" date="2020-08" db="EMBL/GenBank/DDBJ databases">
        <authorList>
            <person name="Cejkova D."/>
            <person name="Kubasova T."/>
            <person name="Jahodarova E."/>
            <person name="Rychlik I."/>
        </authorList>
    </citation>
    <scope>NUCLEOTIDE SEQUENCE</scope>
    <source>
        <strain evidence="2">An824</strain>
    </source>
</reference>
<gene>
    <name evidence="2" type="ORF">H6A34_11890</name>
</gene>
<dbReference type="Proteomes" id="UP000706891">
    <property type="component" value="Unassembled WGS sequence"/>
</dbReference>
<protein>
    <recommendedName>
        <fullName evidence="4">Carboxypeptidase-like regulatory domain-containing protein</fullName>
    </recommendedName>
</protein>
<dbReference type="EMBL" id="JACJJG010000096">
    <property type="protein sequence ID" value="MBM6674572.1"/>
    <property type="molecule type" value="Genomic_DNA"/>
</dbReference>
<feature type="signal peptide" evidence="1">
    <location>
        <begin position="1"/>
        <end position="18"/>
    </location>
</feature>
<sequence>MNRLLLLFLMFLVMPVNAQIRIVDGTDGCPVQAASVFVDGGKCVGVSGTDGTLPLPKGYKGTVTVQHINYTSHEFCTDTVSNNTVRLTPYTYAIPEVTAKYERPDYLVITAYERSYMITDSVPSSFSDAVFDYYIPLRHGRIRRKALSTRNLHKIRQKENGQSEYYTSPTMIKLKKRSLLDKFRDKGYLDDSIANGIMKRSRNGSIQAIKSDMVAKTLTVYTDSAFGGSEGKSYNFFGMKFHFYSYKKSETYDTRHGTPTLRNLVSMYEYLDMSLNLPGKKFKEVRGQTFEELYVTGIRHCTKKEMKAAMKAEAQLTVTIPQGIPPLSAPLAEAVSRMK</sequence>
<organism evidence="2 3">
    <name type="scientific">Marseilla massiliensis</name>
    <dbReference type="NCBI Taxonomy" id="1841864"/>
    <lineage>
        <taxon>Bacteria</taxon>
        <taxon>Pseudomonadati</taxon>
        <taxon>Bacteroidota</taxon>
        <taxon>Bacteroidia</taxon>
        <taxon>Bacteroidales</taxon>
        <taxon>Prevotellaceae</taxon>
        <taxon>Marseilla</taxon>
    </lineage>
</organism>
<dbReference type="AlphaFoldDB" id="A0A938WV36"/>
<comment type="caution">
    <text evidence="2">The sequence shown here is derived from an EMBL/GenBank/DDBJ whole genome shotgun (WGS) entry which is preliminary data.</text>
</comment>
<accession>A0A938WV36</accession>
<keyword evidence="1" id="KW-0732">Signal</keyword>
<evidence type="ECO:0000313" key="2">
    <source>
        <dbReference type="EMBL" id="MBM6674572.1"/>
    </source>
</evidence>
<reference evidence="2" key="2">
    <citation type="journal article" date="2021" name="Sci. Rep.">
        <title>The distribution of antibiotic resistance genes in chicken gut microbiota commensals.</title>
        <authorList>
            <person name="Juricova H."/>
            <person name="Matiasovicova J."/>
            <person name="Kubasova T."/>
            <person name="Cejkova D."/>
            <person name="Rychlik I."/>
        </authorList>
    </citation>
    <scope>NUCLEOTIDE SEQUENCE</scope>
    <source>
        <strain evidence="2">An824</strain>
    </source>
</reference>
<evidence type="ECO:0008006" key="4">
    <source>
        <dbReference type="Google" id="ProtNLM"/>
    </source>
</evidence>
<proteinExistence type="predicted"/>
<dbReference type="RefSeq" id="WP_205105697.1">
    <property type="nucleotide sequence ID" value="NZ_JACJJG010000096.1"/>
</dbReference>